<comment type="cofactor">
    <cofactor evidence="8">
        <name>Mg(2+)</name>
        <dbReference type="ChEBI" id="CHEBI:18420"/>
    </cofactor>
</comment>
<keyword evidence="2 8" id="KW-0808">Transferase</keyword>
<feature type="binding site" evidence="8">
    <location>
        <position position="65"/>
    </location>
    <ligand>
        <name>Mg(2+)</name>
        <dbReference type="ChEBI" id="CHEBI:18420"/>
    </ligand>
</feature>
<feature type="domain" description="4'-phosphopantetheinyl transferase" evidence="9">
    <location>
        <begin position="5"/>
        <end position="113"/>
    </location>
</feature>
<protein>
    <recommendedName>
        <fullName evidence="8">Holo-[acyl-carrier-protein] synthase</fullName>
        <shortName evidence="8">Holo-ACP synthase</shortName>
        <ecNumber evidence="8">2.7.8.7</ecNumber>
    </recommendedName>
    <alternativeName>
        <fullName evidence="8">4'-phosphopantetheinyl transferase AcpS</fullName>
    </alternativeName>
</protein>
<comment type="caution">
    <text evidence="10">The sequence shown here is derived from an EMBL/GenBank/DDBJ whole genome shotgun (WGS) entry which is preliminary data.</text>
</comment>
<dbReference type="InterPro" id="IPR004568">
    <property type="entry name" value="Ppantetheine-prot_Trfase_dom"/>
</dbReference>
<evidence type="ECO:0000256" key="1">
    <source>
        <dbReference type="ARBA" id="ARBA00022516"/>
    </source>
</evidence>
<dbReference type="Gene3D" id="3.90.470.20">
    <property type="entry name" value="4'-phosphopantetheinyl transferase domain"/>
    <property type="match status" value="1"/>
</dbReference>
<dbReference type="EC" id="2.7.8.7" evidence="8"/>
<dbReference type="RefSeq" id="WP_367958234.1">
    <property type="nucleotide sequence ID" value="NZ_JBAKFH010000007.1"/>
</dbReference>
<feature type="binding site" evidence="8">
    <location>
        <position position="9"/>
    </location>
    <ligand>
        <name>Mg(2+)</name>
        <dbReference type="ChEBI" id="CHEBI:18420"/>
    </ligand>
</feature>
<evidence type="ECO:0000256" key="5">
    <source>
        <dbReference type="ARBA" id="ARBA00022842"/>
    </source>
</evidence>
<comment type="function">
    <text evidence="8">Transfers the 4'-phosphopantetheine moiety from coenzyme A to a Ser of acyl-carrier-protein.</text>
</comment>
<sequence length="133" mass="13840">MSIIGIGTDLVSIPRMAGIHARYGARLVSRLLADSEQAAYRRIVASSPGGALADAYLARRFAAKEAAAKALGCGIGAEAAFPELVVGHDRQGAPLLRFCGRAAARANQLGVGRAHLSISDERDQALAFVVLEA</sequence>
<dbReference type="Pfam" id="PF01648">
    <property type="entry name" value="ACPS"/>
    <property type="match status" value="1"/>
</dbReference>
<evidence type="ECO:0000256" key="4">
    <source>
        <dbReference type="ARBA" id="ARBA00022832"/>
    </source>
</evidence>
<evidence type="ECO:0000313" key="10">
    <source>
        <dbReference type="EMBL" id="MEX0468263.1"/>
    </source>
</evidence>
<gene>
    <name evidence="8 10" type="primary">acpS</name>
    <name evidence="10" type="ORF">V6X73_00735</name>
</gene>
<dbReference type="SUPFAM" id="SSF56214">
    <property type="entry name" value="4'-phosphopantetheinyl transferase"/>
    <property type="match status" value="1"/>
</dbReference>
<keyword evidence="1 8" id="KW-0444">Lipid biosynthesis</keyword>
<evidence type="ECO:0000259" key="9">
    <source>
        <dbReference type="Pfam" id="PF01648"/>
    </source>
</evidence>
<evidence type="ECO:0000256" key="7">
    <source>
        <dbReference type="ARBA" id="ARBA00023160"/>
    </source>
</evidence>
<keyword evidence="6 8" id="KW-0443">Lipid metabolism</keyword>
<proteinExistence type="inferred from homology"/>
<keyword evidence="4 8" id="KW-0276">Fatty acid metabolism</keyword>
<dbReference type="InterPro" id="IPR037143">
    <property type="entry name" value="4-PPantetheinyl_Trfase_dom_sf"/>
</dbReference>
<evidence type="ECO:0000313" key="11">
    <source>
        <dbReference type="Proteomes" id="UP001556709"/>
    </source>
</evidence>
<dbReference type="EMBL" id="JBAKFM010000001">
    <property type="protein sequence ID" value="MEX0468263.1"/>
    <property type="molecule type" value="Genomic_DNA"/>
</dbReference>
<dbReference type="InterPro" id="IPR008278">
    <property type="entry name" value="4-PPantetheinyl_Trfase_dom"/>
</dbReference>
<organism evidence="10 11">
    <name type="scientific">Spiribacter pallidus</name>
    <dbReference type="NCBI Taxonomy" id="1987936"/>
    <lineage>
        <taxon>Bacteria</taxon>
        <taxon>Pseudomonadati</taxon>
        <taxon>Pseudomonadota</taxon>
        <taxon>Gammaproteobacteria</taxon>
        <taxon>Chromatiales</taxon>
        <taxon>Ectothiorhodospiraceae</taxon>
        <taxon>Spiribacter</taxon>
    </lineage>
</organism>
<reference evidence="10 11" key="1">
    <citation type="submission" date="2024-02" db="EMBL/GenBank/DDBJ databases">
        <title>New especies of Spiribacter isolated from saline water.</title>
        <authorList>
            <person name="Leon M.J."/>
            <person name="De La Haba R."/>
            <person name="Sanchez-Porro C."/>
            <person name="Ventosa A."/>
        </authorList>
    </citation>
    <scope>NUCLEOTIDE SEQUENCE [LARGE SCALE GENOMIC DNA]</scope>
    <source>
        <strain evidence="11">ag22IC6-390</strain>
    </source>
</reference>
<dbReference type="NCBIfam" id="TIGR00516">
    <property type="entry name" value="acpS"/>
    <property type="match status" value="1"/>
</dbReference>
<comment type="subcellular location">
    <subcellularLocation>
        <location evidence="8">Cytoplasm</location>
    </subcellularLocation>
</comment>
<keyword evidence="5 8" id="KW-0460">Magnesium</keyword>
<dbReference type="GO" id="GO:0008897">
    <property type="term" value="F:holo-[acyl-carrier-protein] synthase activity"/>
    <property type="evidence" value="ECO:0007669"/>
    <property type="project" value="UniProtKB-EC"/>
</dbReference>
<evidence type="ECO:0000256" key="2">
    <source>
        <dbReference type="ARBA" id="ARBA00022679"/>
    </source>
</evidence>
<keyword evidence="3 8" id="KW-0479">Metal-binding</keyword>
<accession>A0ABV3TAU4</accession>
<evidence type="ECO:0000256" key="3">
    <source>
        <dbReference type="ARBA" id="ARBA00022723"/>
    </source>
</evidence>
<dbReference type="InterPro" id="IPR002582">
    <property type="entry name" value="ACPS"/>
</dbReference>
<evidence type="ECO:0000256" key="6">
    <source>
        <dbReference type="ARBA" id="ARBA00023098"/>
    </source>
</evidence>
<dbReference type="HAMAP" id="MF_00101">
    <property type="entry name" value="AcpS"/>
    <property type="match status" value="1"/>
</dbReference>
<comment type="catalytic activity">
    <reaction evidence="8">
        <text>apo-[ACP] + CoA = holo-[ACP] + adenosine 3',5'-bisphosphate + H(+)</text>
        <dbReference type="Rhea" id="RHEA:12068"/>
        <dbReference type="Rhea" id="RHEA-COMP:9685"/>
        <dbReference type="Rhea" id="RHEA-COMP:9690"/>
        <dbReference type="ChEBI" id="CHEBI:15378"/>
        <dbReference type="ChEBI" id="CHEBI:29999"/>
        <dbReference type="ChEBI" id="CHEBI:57287"/>
        <dbReference type="ChEBI" id="CHEBI:58343"/>
        <dbReference type="ChEBI" id="CHEBI:64479"/>
        <dbReference type="EC" id="2.7.8.7"/>
    </reaction>
</comment>
<evidence type="ECO:0000256" key="8">
    <source>
        <dbReference type="HAMAP-Rule" id="MF_00101"/>
    </source>
</evidence>
<dbReference type="Proteomes" id="UP001556709">
    <property type="component" value="Unassembled WGS sequence"/>
</dbReference>
<keyword evidence="7 8" id="KW-0275">Fatty acid biosynthesis</keyword>
<keyword evidence="11" id="KW-1185">Reference proteome</keyword>
<name>A0ABV3TAU4_9GAMM</name>
<dbReference type="NCBIfam" id="TIGR00556">
    <property type="entry name" value="pantethn_trn"/>
    <property type="match status" value="1"/>
</dbReference>
<keyword evidence="8" id="KW-0963">Cytoplasm</keyword>
<comment type="similarity">
    <text evidence="8">Belongs to the P-Pant transferase superfamily. AcpS family.</text>
</comment>